<dbReference type="EMBL" id="JAAAUY010001156">
    <property type="protein sequence ID" value="KAF9324090.1"/>
    <property type="molecule type" value="Genomic_DNA"/>
</dbReference>
<feature type="compositionally biased region" description="Basic and acidic residues" evidence="3">
    <location>
        <begin position="1"/>
        <end position="12"/>
    </location>
</feature>
<dbReference type="Pfam" id="PF07690">
    <property type="entry name" value="MFS_1"/>
    <property type="match status" value="1"/>
</dbReference>
<reference evidence="6" key="1">
    <citation type="journal article" date="2020" name="Fungal Divers.">
        <title>Resolving the Mortierellaceae phylogeny through synthesis of multi-gene phylogenetics and phylogenomics.</title>
        <authorList>
            <person name="Vandepol N."/>
            <person name="Liber J."/>
            <person name="Desiro A."/>
            <person name="Na H."/>
            <person name="Kennedy M."/>
            <person name="Barry K."/>
            <person name="Grigoriev I.V."/>
            <person name="Miller A.N."/>
            <person name="O'Donnell K."/>
            <person name="Stajich J.E."/>
            <person name="Bonito G."/>
        </authorList>
    </citation>
    <scope>NUCLEOTIDE SEQUENCE</scope>
    <source>
        <strain evidence="6">NVP1</strain>
    </source>
</reference>
<evidence type="ECO:0000313" key="7">
    <source>
        <dbReference type="Proteomes" id="UP000696485"/>
    </source>
</evidence>
<dbReference type="GO" id="GO:0016020">
    <property type="term" value="C:membrane"/>
    <property type="evidence" value="ECO:0007669"/>
    <property type="project" value="UniProtKB-SubCell"/>
</dbReference>
<evidence type="ECO:0000256" key="3">
    <source>
        <dbReference type="SAM" id="MobiDB-lite"/>
    </source>
</evidence>
<accession>A0A9P5SAX2</accession>
<dbReference type="InterPro" id="IPR050327">
    <property type="entry name" value="Proton-linked_MCT"/>
</dbReference>
<sequence>MKEEINASKVEDPSPSPTPTATKSVTPNVFATSLPADKEAGLDVNAKDDDIAPAPLEYPEGGFGWLVVFGAFMMQFCGFGFVFSWGVYQEHYLAENIFPGATLSQVSWVGGIGASSVFLTGPFQASMTRLFGLHSFIAAGAVISSSGIILASFTKELWQLYLTQGVLFGLGAGMSIFTSIAVPVQWFNKRRGLASGITVAGSGIGGAALAPLNRFLISQLGFRWALRIMGLSFVVIIFSVMMCIRTRFPIGHRGGPIFDFSLFREPGFATMYFMGVLVTFGYLTPVFLLPYYVTDIGMDPRTGATLVGIFSGVNAISRVILGIAADKFGRFNILALCTILSGLSCYIFWLNTRNLAMAIVFVVGYGANGGGFVSLFPVVAAEVIGVERLAAAVGLLYSGNLFGNLLGTPIASAIVTASGGSYSWAIVFAGTTPILGAILLLTHRFKIEKRIFVKI</sequence>
<dbReference type="PROSITE" id="PS50850">
    <property type="entry name" value="MFS"/>
    <property type="match status" value="1"/>
</dbReference>
<keyword evidence="7" id="KW-1185">Reference proteome</keyword>
<dbReference type="Gene3D" id="1.20.1250.20">
    <property type="entry name" value="MFS general substrate transporter like domains"/>
    <property type="match status" value="2"/>
</dbReference>
<protein>
    <recommendedName>
        <fullName evidence="5">Major facilitator superfamily (MFS) profile domain-containing protein</fullName>
    </recommendedName>
</protein>
<comment type="subcellular location">
    <subcellularLocation>
        <location evidence="1">Membrane</location>
        <topology evidence="1">Multi-pass membrane protein</topology>
    </subcellularLocation>
</comment>
<feature type="transmembrane region" description="Helical" evidence="4">
    <location>
        <begin position="193"/>
        <end position="212"/>
    </location>
</feature>
<feature type="domain" description="Major facilitator superfamily (MFS) profile" evidence="5">
    <location>
        <begin position="267"/>
        <end position="455"/>
    </location>
</feature>
<evidence type="ECO:0000259" key="5">
    <source>
        <dbReference type="PROSITE" id="PS50850"/>
    </source>
</evidence>
<feature type="transmembrane region" description="Helical" evidence="4">
    <location>
        <begin position="224"/>
        <end position="244"/>
    </location>
</feature>
<keyword evidence="4" id="KW-1133">Transmembrane helix</keyword>
<feature type="transmembrane region" description="Helical" evidence="4">
    <location>
        <begin position="131"/>
        <end position="153"/>
    </location>
</feature>
<feature type="transmembrane region" description="Helical" evidence="4">
    <location>
        <begin position="165"/>
        <end position="186"/>
    </location>
</feature>
<dbReference type="InterPro" id="IPR011701">
    <property type="entry name" value="MFS"/>
</dbReference>
<evidence type="ECO:0000256" key="2">
    <source>
        <dbReference type="ARBA" id="ARBA00006727"/>
    </source>
</evidence>
<comment type="caution">
    <text evidence="6">The sequence shown here is derived from an EMBL/GenBank/DDBJ whole genome shotgun (WGS) entry which is preliminary data.</text>
</comment>
<name>A0A9P5SAX2_9FUNG</name>
<evidence type="ECO:0000313" key="6">
    <source>
        <dbReference type="EMBL" id="KAF9324090.1"/>
    </source>
</evidence>
<dbReference type="InterPro" id="IPR020846">
    <property type="entry name" value="MFS_dom"/>
</dbReference>
<feature type="transmembrane region" description="Helical" evidence="4">
    <location>
        <begin position="304"/>
        <end position="324"/>
    </location>
</feature>
<evidence type="ECO:0000256" key="1">
    <source>
        <dbReference type="ARBA" id="ARBA00004141"/>
    </source>
</evidence>
<feature type="transmembrane region" description="Helical" evidence="4">
    <location>
        <begin position="391"/>
        <end position="415"/>
    </location>
</feature>
<proteinExistence type="inferred from homology"/>
<dbReference type="GO" id="GO:0022857">
    <property type="term" value="F:transmembrane transporter activity"/>
    <property type="evidence" value="ECO:0007669"/>
    <property type="project" value="InterPro"/>
</dbReference>
<gene>
    <name evidence="6" type="ORF">BG006_000875</name>
</gene>
<keyword evidence="4" id="KW-0812">Transmembrane</keyword>
<comment type="similarity">
    <text evidence="2">Belongs to the major facilitator superfamily. Monocarboxylate porter (TC 2.A.1.13) family.</text>
</comment>
<evidence type="ECO:0000256" key="4">
    <source>
        <dbReference type="SAM" id="Phobius"/>
    </source>
</evidence>
<dbReference type="CDD" id="cd17352">
    <property type="entry name" value="MFS_MCT_SLC16"/>
    <property type="match status" value="1"/>
</dbReference>
<feature type="transmembrane region" description="Helical" evidence="4">
    <location>
        <begin position="355"/>
        <end position="379"/>
    </location>
</feature>
<keyword evidence="4" id="KW-0472">Membrane</keyword>
<feature type="transmembrane region" description="Helical" evidence="4">
    <location>
        <begin position="63"/>
        <end position="85"/>
    </location>
</feature>
<dbReference type="PANTHER" id="PTHR11360:SF284">
    <property type="entry name" value="EG:103B4.3 PROTEIN-RELATED"/>
    <property type="match status" value="1"/>
</dbReference>
<dbReference type="AlphaFoldDB" id="A0A9P5SAX2"/>
<feature type="transmembrane region" description="Helical" evidence="4">
    <location>
        <begin position="271"/>
        <end position="292"/>
    </location>
</feature>
<dbReference type="Proteomes" id="UP000696485">
    <property type="component" value="Unassembled WGS sequence"/>
</dbReference>
<dbReference type="PANTHER" id="PTHR11360">
    <property type="entry name" value="MONOCARBOXYLATE TRANSPORTER"/>
    <property type="match status" value="1"/>
</dbReference>
<dbReference type="InterPro" id="IPR036259">
    <property type="entry name" value="MFS_trans_sf"/>
</dbReference>
<feature type="transmembrane region" description="Helical" evidence="4">
    <location>
        <begin position="421"/>
        <end position="441"/>
    </location>
</feature>
<feature type="transmembrane region" description="Helical" evidence="4">
    <location>
        <begin position="97"/>
        <end position="119"/>
    </location>
</feature>
<feature type="region of interest" description="Disordered" evidence="3">
    <location>
        <begin position="1"/>
        <end position="28"/>
    </location>
</feature>
<dbReference type="SUPFAM" id="SSF103473">
    <property type="entry name" value="MFS general substrate transporter"/>
    <property type="match status" value="1"/>
</dbReference>
<feature type="transmembrane region" description="Helical" evidence="4">
    <location>
        <begin position="331"/>
        <end position="349"/>
    </location>
</feature>
<organism evidence="6 7">
    <name type="scientific">Podila minutissima</name>
    <dbReference type="NCBI Taxonomy" id="64525"/>
    <lineage>
        <taxon>Eukaryota</taxon>
        <taxon>Fungi</taxon>
        <taxon>Fungi incertae sedis</taxon>
        <taxon>Mucoromycota</taxon>
        <taxon>Mortierellomycotina</taxon>
        <taxon>Mortierellomycetes</taxon>
        <taxon>Mortierellales</taxon>
        <taxon>Mortierellaceae</taxon>
        <taxon>Podila</taxon>
    </lineage>
</organism>